<proteinExistence type="predicted"/>
<organism evidence="1 2">
    <name type="scientific">Gossypium barbadense</name>
    <name type="common">Sea Island cotton</name>
    <name type="synonym">Hibiscus barbadensis</name>
    <dbReference type="NCBI Taxonomy" id="3634"/>
    <lineage>
        <taxon>Eukaryota</taxon>
        <taxon>Viridiplantae</taxon>
        <taxon>Streptophyta</taxon>
        <taxon>Embryophyta</taxon>
        <taxon>Tracheophyta</taxon>
        <taxon>Spermatophyta</taxon>
        <taxon>Magnoliopsida</taxon>
        <taxon>eudicotyledons</taxon>
        <taxon>Gunneridae</taxon>
        <taxon>Pentapetalae</taxon>
        <taxon>rosids</taxon>
        <taxon>malvids</taxon>
        <taxon>Malvales</taxon>
        <taxon>Malvaceae</taxon>
        <taxon>Malvoideae</taxon>
        <taxon>Gossypium</taxon>
    </lineage>
</organism>
<dbReference type="EMBL" id="KZ669043">
    <property type="protein sequence ID" value="PPR86304.1"/>
    <property type="molecule type" value="Genomic_DNA"/>
</dbReference>
<dbReference type="Proteomes" id="UP000239757">
    <property type="component" value="Unassembled WGS sequence"/>
</dbReference>
<sequence length="74" mass="7863">MIVAYCQEIPAEKPCLMPLEINGQRLGLTITAIDGTSDCSGEPNNAPIPRIMAGTFKKTGIEGVCPSVSIESKR</sequence>
<gene>
    <name evidence="1" type="ORF">GOBAR_AA34387</name>
</gene>
<reference evidence="1 2" key="1">
    <citation type="submission" date="2015-01" db="EMBL/GenBank/DDBJ databases">
        <title>Genome of allotetraploid Gossypium barbadense reveals genomic plasticity and fiber elongation in cotton evolution.</title>
        <authorList>
            <person name="Chen X."/>
            <person name="Liu X."/>
            <person name="Zhao B."/>
            <person name="Zheng H."/>
            <person name="Hu Y."/>
            <person name="Lu G."/>
            <person name="Yang C."/>
            <person name="Chen J."/>
            <person name="Shan C."/>
            <person name="Zhang L."/>
            <person name="Zhou Y."/>
            <person name="Wang L."/>
            <person name="Guo W."/>
            <person name="Bai Y."/>
            <person name="Ruan J."/>
            <person name="Shangguan X."/>
            <person name="Mao Y."/>
            <person name="Jiang J."/>
            <person name="Zhu Y."/>
            <person name="Lei J."/>
            <person name="Kang H."/>
            <person name="Chen S."/>
            <person name="He X."/>
            <person name="Wang R."/>
            <person name="Wang Y."/>
            <person name="Chen J."/>
            <person name="Wang L."/>
            <person name="Yu S."/>
            <person name="Wang B."/>
            <person name="Wei J."/>
            <person name="Song S."/>
            <person name="Lu X."/>
            <person name="Gao Z."/>
            <person name="Gu W."/>
            <person name="Deng X."/>
            <person name="Ma D."/>
            <person name="Wang S."/>
            <person name="Liang W."/>
            <person name="Fang L."/>
            <person name="Cai C."/>
            <person name="Zhu X."/>
            <person name="Zhou B."/>
            <person name="Zhang Y."/>
            <person name="Chen Z."/>
            <person name="Xu S."/>
            <person name="Zhu R."/>
            <person name="Wang S."/>
            <person name="Zhang T."/>
            <person name="Zhao G."/>
        </authorList>
    </citation>
    <scope>NUCLEOTIDE SEQUENCE [LARGE SCALE GENOMIC DNA]</scope>
    <source>
        <strain evidence="2">cv. Xinhai21</strain>
        <tissue evidence="1">Leaf</tissue>
    </source>
</reference>
<dbReference type="AlphaFoldDB" id="A0A2P5W5E5"/>
<evidence type="ECO:0000313" key="1">
    <source>
        <dbReference type="EMBL" id="PPR86304.1"/>
    </source>
</evidence>
<accession>A0A2P5W5E5</accession>
<name>A0A2P5W5E5_GOSBA</name>
<evidence type="ECO:0000313" key="2">
    <source>
        <dbReference type="Proteomes" id="UP000239757"/>
    </source>
</evidence>
<protein>
    <submittedName>
        <fullName evidence="1">Uncharacterized protein</fullName>
    </submittedName>
</protein>